<dbReference type="AlphaFoldDB" id="A0A5P8VU28"/>
<accession>A0A5P8VU28</accession>
<name>A0A5P8VU28_9NOSO</name>
<evidence type="ECO:0000313" key="1">
    <source>
        <dbReference type="EMBL" id="QFS43945.1"/>
    </source>
</evidence>
<proteinExistence type="predicted"/>
<gene>
    <name evidence="1" type="ORF">GXM_01418</name>
</gene>
<dbReference type="KEGG" id="nsh:GXM_01418"/>
<evidence type="ECO:0000313" key="2">
    <source>
        <dbReference type="Proteomes" id="UP000326678"/>
    </source>
</evidence>
<dbReference type="Proteomes" id="UP000326678">
    <property type="component" value="Chromosome Gxm1"/>
</dbReference>
<keyword evidence="2" id="KW-1185">Reference proteome</keyword>
<protein>
    <submittedName>
        <fullName evidence="1">Uncharacterized protein</fullName>
    </submittedName>
</protein>
<organism evidence="1 2">
    <name type="scientific">Nostoc sphaeroides CCNUC1</name>
    <dbReference type="NCBI Taxonomy" id="2653204"/>
    <lineage>
        <taxon>Bacteria</taxon>
        <taxon>Bacillati</taxon>
        <taxon>Cyanobacteriota</taxon>
        <taxon>Cyanophyceae</taxon>
        <taxon>Nostocales</taxon>
        <taxon>Nostocaceae</taxon>
        <taxon>Nostoc</taxon>
    </lineage>
</organism>
<reference evidence="1 2" key="1">
    <citation type="submission" date="2019-10" db="EMBL/GenBank/DDBJ databases">
        <title>Genomic and transcriptomic insights into the perfect genentic adaptation of a filamentous nitrogen-fixing cyanobacterium to rice fields.</title>
        <authorList>
            <person name="Chen Z."/>
        </authorList>
    </citation>
    <scope>NUCLEOTIDE SEQUENCE [LARGE SCALE GENOMIC DNA]</scope>
    <source>
        <strain evidence="1">CCNUC1</strain>
    </source>
</reference>
<dbReference type="EMBL" id="CP045226">
    <property type="protein sequence ID" value="QFS43945.1"/>
    <property type="molecule type" value="Genomic_DNA"/>
</dbReference>
<sequence>MKPLPGLNYTFIQQALINSEAEIIEGIRLDSSTVCVFVVLVDKKNGR</sequence>